<dbReference type="EMBL" id="SZYD01000001">
    <property type="protein sequence ID" value="KAD7478058.1"/>
    <property type="molecule type" value="Genomic_DNA"/>
</dbReference>
<keyword evidence="3" id="KW-0649">Protein kinase inhibitor</keyword>
<proteinExistence type="inferred from homology"/>
<dbReference type="Proteomes" id="UP000326396">
    <property type="component" value="Linkage Group LG1"/>
</dbReference>
<feature type="compositionally biased region" description="Basic residues" evidence="5">
    <location>
        <begin position="52"/>
        <end position="63"/>
    </location>
</feature>
<feature type="region of interest" description="Disordered" evidence="5">
    <location>
        <begin position="138"/>
        <end position="173"/>
    </location>
</feature>
<feature type="domain" description="Cyclin-dependent kinase inhibitor" evidence="6">
    <location>
        <begin position="185"/>
        <end position="227"/>
    </location>
</feature>
<accession>A0A5N6Q2K8</accession>
<feature type="compositionally biased region" description="Polar residues" evidence="5">
    <location>
        <begin position="156"/>
        <end position="173"/>
    </location>
</feature>
<evidence type="ECO:0000256" key="5">
    <source>
        <dbReference type="SAM" id="MobiDB-lite"/>
    </source>
</evidence>
<dbReference type="AlphaFoldDB" id="A0A5N6Q2K8"/>
<evidence type="ECO:0000256" key="4">
    <source>
        <dbReference type="ARBA" id="ARBA00023306"/>
    </source>
</evidence>
<evidence type="ECO:0000259" key="6">
    <source>
        <dbReference type="Pfam" id="PF02234"/>
    </source>
</evidence>
<dbReference type="GO" id="GO:0051726">
    <property type="term" value="P:regulation of cell cycle"/>
    <property type="evidence" value="ECO:0007669"/>
    <property type="project" value="InterPro"/>
</dbReference>
<keyword evidence="4" id="KW-0131">Cell cycle</keyword>
<dbReference type="Gene3D" id="4.10.365.10">
    <property type="entry name" value="p27"/>
    <property type="match status" value="1"/>
</dbReference>
<keyword evidence="9" id="KW-1185">Reference proteome</keyword>
<evidence type="ECO:0000256" key="1">
    <source>
        <dbReference type="ARBA" id="ARBA00004642"/>
    </source>
</evidence>
<organism evidence="8 9">
    <name type="scientific">Mikania micrantha</name>
    <name type="common">bitter vine</name>
    <dbReference type="NCBI Taxonomy" id="192012"/>
    <lineage>
        <taxon>Eukaryota</taxon>
        <taxon>Viridiplantae</taxon>
        <taxon>Streptophyta</taxon>
        <taxon>Embryophyta</taxon>
        <taxon>Tracheophyta</taxon>
        <taxon>Spermatophyta</taxon>
        <taxon>Magnoliopsida</taxon>
        <taxon>eudicotyledons</taxon>
        <taxon>Gunneridae</taxon>
        <taxon>Pentapetalae</taxon>
        <taxon>asterids</taxon>
        <taxon>campanulids</taxon>
        <taxon>Asterales</taxon>
        <taxon>Asteraceae</taxon>
        <taxon>Asteroideae</taxon>
        <taxon>Heliantheae alliance</taxon>
        <taxon>Eupatorieae</taxon>
        <taxon>Mikania</taxon>
    </lineage>
</organism>
<dbReference type="GO" id="GO:0004861">
    <property type="term" value="F:cyclin-dependent protein serine/threonine kinase inhibitor activity"/>
    <property type="evidence" value="ECO:0007669"/>
    <property type="project" value="InterPro"/>
</dbReference>
<reference evidence="8 9" key="1">
    <citation type="submission" date="2019-05" db="EMBL/GenBank/DDBJ databases">
        <title>Mikania micrantha, genome provides insights into the molecular mechanism of rapid growth.</title>
        <authorList>
            <person name="Liu B."/>
        </authorList>
    </citation>
    <scope>NUCLEOTIDE SEQUENCE [LARGE SCALE GENOMIC DNA]</scope>
    <source>
        <strain evidence="8">NLD-2019</strain>
        <tissue evidence="8">Leaf</tissue>
    </source>
</reference>
<evidence type="ECO:0000256" key="3">
    <source>
        <dbReference type="ARBA" id="ARBA00023013"/>
    </source>
</evidence>
<name>A0A5N6Q2K8_9ASTR</name>
<evidence type="ECO:0000313" key="9">
    <source>
        <dbReference type="Proteomes" id="UP000326396"/>
    </source>
</evidence>
<feature type="region of interest" description="Disordered" evidence="5">
    <location>
        <begin position="35"/>
        <end position="112"/>
    </location>
</feature>
<protein>
    <recommendedName>
        <fullName evidence="6">Cyclin-dependent kinase inhibitor domain-containing protein</fullName>
    </recommendedName>
</protein>
<dbReference type="PIRSF" id="PIRSF017811">
    <property type="entry name" value="CDK_inhib_pln"/>
    <property type="match status" value="1"/>
</dbReference>
<comment type="caution">
    <text evidence="8">The sequence shown here is derived from an EMBL/GenBank/DDBJ whole genome shotgun (WGS) entry which is preliminary data.</text>
</comment>
<dbReference type="InterPro" id="IPR044275">
    <property type="entry name" value="KRP"/>
</dbReference>
<evidence type="ECO:0000313" key="8">
    <source>
        <dbReference type="EMBL" id="KAD7478058.1"/>
    </source>
</evidence>
<evidence type="ECO:0000256" key="2">
    <source>
        <dbReference type="ARBA" id="ARBA00010274"/>
    </source>
</evidence>
<feature type="compositionally biased region" description="Polar residues" evidence="5">
    <location>
        <begin position="71"/>
        <end position="97"/>
    </location>
</feature>
<dbReference type="Pfam" id="PF02234">
    <property type="entry name" value="CDI"/>
    <property type="match status" value="1"/>
</dbReference>
<dbReference type="InterPro" id="IPR003175">
    <property type="entry name" value="CDI_dom"/>
</dbReference>
<dbReference type="InterPro" id="IPR044898">
    <property type="entry name" value="CDI_dom_sf"/>
</dbReference>
<evidence type="ECO:0000313" key="7">
    <source>
        <dbReference type="EMBL" id="KAD1410642.1"/>
    </source>
</evidence>
<feature type="compositionally biased region" description="Basic and acidic residues" evidence="5">
    <location>
        <begin position="100"/>
        <end position="112"/>
    </location>
</feature>
<gene>
    <name evidence="8" type="ORF">E3N88_01194</name>
    <name evidence="7" type="ORF">E3N88_42866</name>
</gene>
<comment type="subcellular location">
    <subcellularLocation>
        <location evidence="1">Nucleus</location>
        <location evidence="1">Nucleoplasm</location>
    </subcellularLocation>
</comment>
<dbReference type="OrthoDB" id="6373236at2759"/>
<dbReference type="GO" id="GO:0005654">
    <property type="term" value="C:nucleoplasm"/>
    <property type="evidence" value="ECO:0007669"/>
    <property type="project" value="UniProtKB-SubCell"/>
</dbReference>
<sequence length="235" mass="25982">MGKYIGRNSKTAGEVSLIDIPSYAGVRTRAKTLALQKAAGSSTAAGSYIQLRSRRLVKPTAPKRQKENRVPQKSNKSSFKGANSSGVRVTSANSSGSVKKLSDRKEEIRHERVISDAEGFGIDDEGSFGENMLEIEGRGRSTRETTPCNLIRDPDSISTPGSSSKRTYSNNANYRVQSSAPSHIPLTVEMDEFFTEPEKQQQQLFIEKYNFDPVNDKPLPGRYEWVKMDGTKNAN</sequence>
<dbReference type="EMBL" id="SZYD01000793">
    <property type="protein sequence ID" value="KAD1410642.1"/>
    <property type="molecule type" value="Genomic_DNA"/>
</dbReference>
<dbReference type="PANTHER" id="PTHR46776">
    <property type="entry name" value="CYCLIN-DEPENDENT KINASE INHIBITOR 4-RELATED"/>
    <property type="match status" value="1"/>
</dbReference>
<comment type="similarity">
    <text evidence="2">Belongs to the CDI family. ICK/KRP subfamily.</text>
</comment>